<dbReference type="Gene3D" id="2.90.10.10">
    <property type="entry name" value="Bulb-type lectin domain"/>
    <property type="match status" value="1"/>
</dbReference>
<keyword evidence="18" id="KW-1185">Reference proteome</keyword>
<evidence type="ECO:0000256" key="8">
    <source>
        <dbReference type="ARBA" id="ARBA00022777"/>
    </source>
</evidence>
<keyword evidence="11" id="KW-0325">Glycoprotein</keyword>
<dbReference type="GO" id="GO:0005886">
    <property type="term" value="C:plasma membrane"/>
    <property type="evidence" value="ECO:0007669"/>
    <property type="project" value="UniProtKB-SubCell"/>
</dbReference>
<dbReference type="GO" id="GO:0051707">
    <property type="term" value="P:response to other organism"/>
    <property type="evidence" value="ECO:0007669"/>
    <property type="project" value="UniProtKB-ARBA"/>
</dbReference>
<evidence type="ECO:0000259" key="15">
    <source>
        <dbReference type="PROSITE" id="PS50011"/>
    </source>
</evidence>
<dbReference type="SUPFAM" id="SSF56112">
    <property type="entry name" value="Protein kinase-like (PK-like)"/>
    <property type="match status" value="1"/>
</dbReference>
<evidence type="ECO:0000256" key="6">
    <source>
        <dbReference type="ARBA" id="ARBA00022729"/>
    </source>
</evidence>
<sequence>MTATETLSDNGRTLISSNELYALGFFSPNNSNKRYLGTWYHKIQVPTVFWVANRERPILDHTGVLNFTENGTLVLLNQTGTIFWSSSSATSTSTPVARLLDSGNLVLMDSAGETNVFDWQSFDHPTDTHMPGMKFGWDLRTGLNRYLTSWKSVDDPSPGDYRNAIELRGVPQSERRSGNETELPLFNLETVRHATNNFSASNVIGKGGYGPVYLGMLEEGQDVAVKRLSKTSIQGTEEFKNELTLIAKVQHRNLVRLLGCCIEGNEKMLIYEYMPNKSLDTFIFDITKSASMDWQKRYDIIMGIARGLLYLHQDSRLRIIHRDLKASNVLLDKELQPKISDFGMARIFGGDQAEAKTERVVGTYGYMSPEYAMDGVFSVKSDVFSFGVLVMEILSGRRNRGFYQPEPDSNLLRHAWRLWKEGRGLELLDATIGHVYPVIEVMRCLQMGLLCVQEQAEDRPTMSWVVMMLGSEAMELPQPKQPGFSVRNSVPEADQSSGRQEETHSVNEVTMTMLQAR</sequence>
<dbReference type="Proteomes" id="UP001179952">
    <property type="component" value="Unassembled WGS sequence"/>
</dbReference>
<dbReference type="InterPro" id="IPR001480">
    <property type="entry name" value="Bulb-type_lectin_dom"/>
</dbReference>
<comment type="catalytic activity">
    <reaction evidence="12">
        <text>L-threonyl-[protein] + ATP = O-phospho-L-threonyl-[protein] + ADP + H(+)</text>
        <dbReference type="Rhea" id="RHEA:46608"/>
        <dbReference type="Rhea" id="RHEA-COMP:11060"/>
        <dbReference type="Rhea" id="RHEA-COMP:11605"/>
        <dbReference type="ChEBI" id="CHEBI:15378"/>
        <dbReference type="ChEBI" id="CHEBI:30013"/>
        <dbReference type="ChEBI" id="CHEBI:30616"/>
        <dbReference type="ChEBI" id="CHEBI:61977"/>
        <dbReference type="ChEBI" id="CHEBI:456216"/>
        <dbReference type="EC" id="2.7.11.1"/>
    </reaction>
</comment>
<dbReference type="InterPro" id="IPR000719">
    <property type="entry name" value="Prot_kinase_dom"/>
</dbReference>
<dbReference type="PANTHER" id="PTHR27002">
    <property type="entry name" value="RECEPTOR-LIKE SERINE/THREONINE-PROTEIN KINASE SD1-8"/>
    <property type="match status" value="1"/>
</dbReference>
<keyword evidence="3" id="KW-1003">Cell membrane</keyword>
<evidence type="ECO:0000256" key="12">
    <source>
        <dbReference type="ARBA" id="ARBA00047899"/>
    </source>
</evidence>
<keyword evidence="10" id="KW-1015">Disulfide bond</keyword>
<feature type="domain" description="Bulb-type lectin" evidence="16">
    <location>
        <begin position="1"/>
        <end position="120"/>
    </location>
</feature>
<dbReference type="PROSITE" id="PS50927">
    <property type="entry name" value="BULB_LECTIN"/>
    <property type="match status" value="1"/>
</dbReference>
<dbReference type="GO" id="GO:0004674">
    <property type="term" value="F:protein serine/threonine kinase activity"/>
    <property type="evidence" value="ECO:0007669"/>
    <property type="project" value="UniProtKB-KW"/>
</dbReference>
<evidence type="ECO:0000256" key="14">
    <source>
        <dbReference type="SAM" id="MobiDB-lite"/>
    </source>
</evidence>
<evidence type="ECO:0000256" key="10">
    <source>
        <dbReference type="ARBA" id="ARBA00023157"/>
    </source>
</evidence>
<proteinExistence type="predicted"/>
<keyword evidence="8 17" id="KW-0418">Kinase</keyword>
<dbReference type="InterPro" id="IPR021820">
    <property type="entry name" value="S-locus_recpt_kinase_C"/>
</dbReference>
<dbReference type="InterPro" id="IPR001245">
    <property type="entry name" value="Ser-Thr/Tyr_kinase_cat_dom"/>
</dbReference>
<dbReference type="Pfam" id="PF11883">
    <property type="entry name" value="DUF3403"/>
    <property type="match status" value="1"/>
</dbReference>
<evidence type="ECO:0000256" key="9">
    <source>
        <dbReference type="ARBA" id="ARBA00022840"/>
    </source>
</evidence>
<dbReference type="CDD" id="cd00028">
    <property type="entry name" value="B_lectin"/>
    <property type="match status" value="1"/>
</dbReference>
<dbReference type="InterPro" id="IPR008271">
    <property type="entry name" value="Ser/Thr_kinase_AS"/>
</dbReference>
<evidence type="ECO:0000256" key="3">
    <source>
        <dbReference type="ARBA" id="ARBA00022475"/>
    </source>
</evidence>
<dbReference type="FunFam" id="1.10.510.10:FF:000060">
    <property type="entry name" value="G-type lectin S-receptor-like serine/threonine-protein kinase"/>
    <property type="match status" value="1"/>
</dbReference>
<dbReference type="EC" id="2.7.11.1" evidence="2"/>
<evidence type="ECO:0000256" key="2">
    <source>
        <dbReference type="ARBA" id="ARBA00012513"/>
    </source>
</evidence>
<evidence type="ECO:0000256" key="4">
    <source>
        <dbReference type="ARBA" id="ARBA00022527"/>
    </source>
</evidence>
<dbReference type="FunFam" id="2.90.10.10:FF:000005">
    <property type="entry name" value="G-type lectin S-receptor-like serine/threonine-protein kinase"/>
    <property type="match status" value="1"/>
</dbReference>
<dbReference type="FunFam" id="3.30.200.20:FF:000195">
    <property type="entry name" value="G-type lectin S-receptor-like serine/threonine-protein kinase"/>
    <property type="match status" value="1"/>
</dbReference>
<dbReference type="SMART" id="SM00220">
    <property type="entry name" value="S_TKc"/>
    <property type="match status" value="1"/>
</dbReference>
<keyword evidence="5" id="KW-0808">Transferase</keyword>
<accession>A0AAV9AA08</accession>
<dbReference type="EMBL" id="JAUJYN010000011">
    <property type="protein sequence ID" value="KAK1261039.1"/>
    <property type="molecule type" value="Genomic_DNA"/>
</dbReference>
<keyword evidence="4" id="KW-0723">Serine/threonine-protein kinase</keyword>
<evidence type="ECO:0000313" key="17">
    <source>
        <dbReference type="EMBL" id="KAK1261039.1"/>
    </source>
</evidence>
<dbReference type="GO" id="GO:0005524">
    <property type="term" value="F:ATP binding"/>
    <property type="evidence" value="ECO:0007669"/>
    <property type="project" value="UniProtKB-KW"/>
</dbReference>
<dbReference type="SUPFAM" id="SSF51110">
    <property type="entry name" value="alpha-D-mannose-specific plant lectins"/>
    <property type="match status" value="1"/>
</dbReference>
<dbReference type="PROSITE" id="PS00108">
    <property type="entry name" value="PROTEIN_KINASE_ST"/>
    <property type="match status" value="1"/>
</dbReference>
<dbReference type="InterPro" id="IPR036426">
    <property type="entry name" value="Bulb-type_lectin_dom_sf"/>
</dbReference>
<evidence type="ECO:0000256" key="5">
    <source>
        <dbReference type="ARBA" id="ARBA00022679"/>
    </source>
</evidence>
<dbReference type="PROSITE" id="PS50011">
    <property type="entry name" value="PROTEIN_KINASE_DOM"/>
    <property type="match status" value="1"/>
</dbReference>
<reference evidence="17" key="2">
    <citation type="submission" date="2023-06" db="EMBL/GenBank/DDBJ databases">
        <authorList>
            <person name="Ma L."/>
            <person name="Liu K.-W."/>
            <person name="Li Z."/>
            <person name="Hsiao Y.-Y."/>
            <person name="Qi Y."/>
            <person name="Fu T."/>
            <person name="Tang G."/>
            <person name="Zhang D."/>
            <person name="Sun W.-H."/>
            <person name="Liu D.-K."/>
            <person name="Li Y."/>
            <person name="Chen G.-Z."/>
            <person name="Liu X.-D."/>
            <person name="Liao X.-Y."/>
            <person name="Jiang Y.-T."/>
            <person name="Yu X."/>
            <person name="Hao Y."/>
            <person name="Huang J."/>
            <person name="Zhao X.-W."/>
            <person name="Ke S."/>
            <person name="Chen Y.-Y."/>
            <person name="Wu W.-L."/>
            <person name="Hsu J.-L."/>
            <person name="Lin Y.-F."/>
            <person name="Huang M.-D."/>
            <person name="Li C.-Y."/>
            <person name="Huang L."/>
            <person name="Wang Z.-W."/>
            <person name="Zhao X."/>
            <person name="Zhong W.-Y."/>
            <person name="Peng D.-H."/>
            <person name="Ahmad S."/>
            <person name="Lan S."/>
            <person name="Zhang J.-S."/>
            <person name="Tsai W.-C."/>
            <person name="Van De Peer Y."/>
            <person name="Liu Z.-J."/>
        </authorList>
    </citation>
    <scope>NUCLEOTIDE SEQUENCE</scope>
    <source>
        <strain evidence="17">SCP</strain>
        <tissue evidence="17">Leaves</tissue>
    </source>
</reference>
<evidence type="ECO:0000256" key="7">
    <source>
        <dbReference type="ARBA" id="ARBA00022741"/>
    </source>
</evidence>
<evidence type="ECO:0000256" key="11">
    <source>
        <dbReference type="ARBA" id="ARBA00023180"/>
    </source>
</evidence>
<keyword evidence="6" id="KW-0732">Signal</keyword>
<keyword evidence="3" id="KW-0472">Membrane</keyword>
<dbReference type="InterPro" id="IPR011009">
    <property type="entry name" value="Kinase-like_dom_sf"/>
</dbReference>
<feature type="region of interest" description="Disordered" evidence="14">
    <location>
        <begin position="476"/>
        <end position="507"/>
    </location>
</feature>
<dbReference type="Pfam" id="PF01453">
    <property type="entry name" value="B_lectin"/>
    <property type="match status" value="1"/>
</dbReference>
<dbReference type="SMART" id="SM00108">
    <property type="entry name" value="B_lectin"/>
    <property type="match status" value="1"/>
</dbReference>
<evidence type="ECO:0000256" key="1">
    <source>
        <dbReference type="ARBA" id="ARBA00004251"/>
    </source>
</evidence>
<organism evidence="17 18">
    <name type="scientific">Acorus gramineus</name>
    <name type="common">Dwarf sweet flag</name>
    <dbReference type="NCBI Taxonomy" id="55184"/>
    <lineage>
        <taxon>Eukaryota</taxon>
        <taxon>Viridiplantae</taxon>
        <taxon>Streptophyta</taxon>
        <taxon>Embryophyta</taxon>
        <taxon>Tracheophyta</taxon>
        <taxon>Spermatophyta</taxon>
        <taxon>Magnoliopsida</taxon>
        <taxon>Liliopsida</taxon>
        <taxon>Acoraceae</taxon>
        <taxon>Acorus</taxon>
    </lineage>
</organism>
<comment type="caution">
    <text evidence="17">The sequence shown here is derived from an EMBL/GenBank/DDBJ whole genome shotgun (WGS) entry which is preliminary data.</text>
</comment>
<comment type="catalytic activity">
    <reaction evidence="13">
        <text>L-seryl-[protein] + ATP = O-phospho-L-seryl-[protein] + ADP + H(+)</text>
        <dbReference type="Rhea" id="RHEA:17989"/>
        <dbReference type="Rhea" id="RHEA-COMP:9863"/>
        <dbReference type="Rhea" id="RHEA-COMP:11604"/>
        <dbReference type="ChEBI" id="CHEBI:15378"/>
        <dbReference type="ChEBI" id="CHEBI:29999"/>
        <dbReference type="ChEBI" id="CHEBI:30616"/>
        <dbReference type="ChEBI" id="CHEBI:83421"/>
        <dbReference type="ChEBI" id="CHEBI:456216"/>
        <dbReference type="EC" id="2.7.11.1"/>
    </reaction>
</comment>
<dbReference type="Gene3D" id="3.30.200.20">
    <property type="entry name" value="Phosphorylase Kinase, domain 1"/>
    <property type="match status" value="1"/>
</dbReference>
<dbReference type="CDD" id="cd14066">
    <property type="entry name" value="STKc_IRAK"/>
    <property type="match status" value="1"/>
</dbReference>
<name>A0AAV9AA08_ACOGR</name>
<dbReference type="Pfam" id="PF07714">
    <property type="entry name" value="PK_Tyr_Ser-Thr"/>
    <property type="match status" value="1"/>
</dbReference>
<gene>
    <name evidence="17" type="ORF">QJS04_geneDACA021953</name>
</gene>
<reference evidence="17" key="1">
    <citation type="journal article" date="2023" name="Nat. Commun.">
        <title>Diploid and tetraploid genomes of Acorus and the evolution of monocots.</title>
        <authorList>
            <person name="Ma L."/>
            <person name="Liu K.W."/>
            <person name="Li Z."/>
            <person name="Hsiao Y.Y."/>
            <person name="Qi Y."/>
            <person name="Fu T."/>
            <person name="Tang G.D."/>
            <person name="Zhang D."/>
            <person name="Sun W.H."/>
            <person name="Liu D.K."/>
            <person name="Li Y."/>
            <person name="Chen G.Z."/>
            <person name="Liu X.D."/>
            <person name="Liao X.Y."/>
            <person name="Jiang Y.T."/>
            <person name="Yu X."/>
            <person name="Hao Y."/>
            <person name="Huang J."/>
            <person name="Zhao X.W."/>
            <person name="Ke S."/>
            <person name="Chen Y.Y."/>
            <person name="Wu W.L."/>
            <person name="Hsu J.L."/>
            <person name="Lin Y.F."/>
            <person name="Huang M.D."/>
            <person name="Li C.Y."/>
            <person name="Huang L."/>
            <person name="Wang Z.W."/>
            <person name="Zhao X."/>
            <person name="Zhong W.Y."/>
            <person name="Peng D.H."/>
            <person name="Ahmad S."/>
            <person name="Lan S."/>
            <person name="Zhang J.S."/>
            <person name="Tsai W.C."/>
            <person name="Van de Peer Y."/>
            <person name="Liu Z.J."/>
        </authorList>
    </citation>
    <scope>NUCLEOTIDE SEQUENCE</scope>
    <source>
        <strain evidence="17">SCP</strain>
    </source>
</reference>
<evidence type="ECO:0000259" key="16">
    <source>
        <dbReference type="PROSITE" id="PS50927"/>
    </source>
</evidence>
<keyword evidence="7" id="KW-0547">Nucleotide-binding</keyword>
<comment type="subcellular location">
    <subcellularLocation>
        <location evidence="1">Cell membrane</location>
        <topology evidence="1">Single-pass type I membrane protein</topology>
    </subcellularLocation>
</comment>
<evidence type="ECO:0000313" key="18">
    <source>
        <dbReference type="Proteomes" id="UP001179952"/>
    </source>
</evidence>
<evidence type="ECO:0000256" key="13">
    <source>
        <dbReference type="ARBA" id="ARBA00048679"/>
    </source>
</evidence>
<keyword evidence="9" id="KW-0067">ATP-binding</keyword>
<dbReference type="Gene3D" id="1.10.510.10">
    <property type="entry name" value="Transferase(Phosphotransferase) domain 1"/>
    <property type="match status" value="1"/>
</dbReference>
<protein>
    <recommendedName>
        <fullName evidence="2">non-specific serine/threonine protein kinase</fullName>
        <ecNumber evidence="2">2.7.11.1</ecNumber>
    </recommendedName>
</protein>
<dbReference type="AlphaFoldDB" id="A0AAV9AA08"/>
<dbReference type="PANTHER" id="PTHR27002:SF616">
    <property type="entry name" value="RECEPTOR-LIKE SERINE_THREONINE-PROTEIN KINASE"/>
    <property type="match status" value="1"/>
</dbReference>
<feature type="domain" description="Protein kinase" evidence="15">
    <location>
        <begin position="198"/>
        <end position="474"/>
    </location>
</feature>